<dbReference type="InterPro" id="IPR000160">
    <property type="entry name" value="GGDEF_dom"/>
</dbReference>
<feature type="transmembrane region" description="Helical" evidence="3">
    <location>
        <begin position="6"/>
        <end position="25"/>
    </location>
</feature>
<feature type="transmembrane region" description="Helical" evidence="3">
    <location>
        <begin position="148"/>
        <end position="174"/>
    </location>
</feature>
<dbReference type="PROSITE" id="PS50887">
    <property type="entry name" value="GGDEF"/>
    <property type="match status" value="1"/>
</dbReference>
<dbReference type="CDD" id="cd01949">
    <property type="entry name" value="GGDEF"/>
    <property type="match status" value="1"/>
</dbReference>
<dbReference type="Pfam" id="PF00990">
    <property type="entry name" value="GGDEF"/>
    <property type="match status" value="1"/>
</dbReference>
<feature type="transmembrane region" description="Helical" evidence="3">
    <location>
        <begin position="92"/>
        <end position="110"/>
    </location>
</feature>
<accession>A0A495VPN7</accession>
<protein>
    <recommendedName>
        <fullName evidence="1">diguanylate cyclase</fullName>
        <ecNumber evidence="1">2.7.7.65</ecNumber>
    </recommendedName>
</protein>
<dbReference type="InterPro" id="IPR029787">
    <property type="entry name" value="Nucleotide_cyclase"/>
</dbReference>
<reference evidence="5 6" key="1">
    <citation type="submission" date="2018-10" db="EMBL/GenBank/DDBJ databases">
        <title>Genomic Encyclopedia of Type Strains, Phase IV (KMG-IV): sequencing the most valuable type-strain genomes for metagenomic binning, comparative biology and taxonomic classification.</title>
        <authorList>
            <person name="Goeker M."/>
        </authorList>
    </citation>
    <scope>NUCLEOTIDE SEQUENCE [LARGE SCALE GENOMIC DNA]</scope>
    <source>
        <strain evidence="5 6">DSM 23841</strain>
    </source>
</reference>
<dbReference type="GO" id="GO:1902201">
    <property type="term" value="P:negative regulation of bacterial-type flagellum-dependent cell motility"/>
    <property type="evidence" value="ECO:0007669"/>
    <property type="project" value="TreeGrafter"/>
</dbReference>
<evidence type="ECO:0000256" key="3">
    <source>
        <dbReference type="SAM" id="Phobius"/>
    </source>
</evidence>
<keyword evidence="3" id="KW-0812">Transmembrane</keyword>
<keyword evidence="3" id="KW-1133">Transmembrane helix</keyword>
<evidence type="ECO:0000259" key="4">
    <source>
        <dbReference type="PROSITE" id="PS50887"/>
    </source>
</evidence>
<dbReference type="PANTHER" id="PTHR45138:SF9">
    <property type="entry name" value="DIGUANYLATE CYCLASE DGCM-RELATED"/>
    <property type="match status" value="1"/>
</dbReference>
<dbReference type="Gene3D" id="3.30.70.270">
    <property type="match status" value="1"/>
</dbReference>
<keyword evidence="3" id="KW-0472">Membrane</keyword>
<name>A0A495VPN7_9RHOO</name>
<dbReference type="SMART" id="SM00267">
    <property type="entry name" value="GGDEF"/>
    <property type="match status" value="1"/>
</dbReference>
<dbReference type="EC" id="2.7.7.65" evidence="1"/>
<dbReference type="GO" id="GO:0043709">
    <property type="term" value="P:cell adhesion involved in single-species biofilm formation"/>
    <property type="evidence" value="ECO:0007669"/>
    <property type="project" value="TreeGrafter"/>
</dbReference>
<dbReference type="PANTHER" id="PTHR45138">
    <property type="entry name" value="REGULATORY COMPONENTS OF SENSORY TRANSDUCTION SYSTEM"/>
    <property type="match status" value="1"/>
</dbReference>
<dbReference type="OrthoDB" id="9813903at2"/>
<keyword evidence="6" id="KW-1185">Reference proteome</keyword>
<dbReference type="RefSeq" id="WP_121458754.1">
    <property type="nucleotide sequence ID" value="NZ_RBXP01000016.1"/>
</dbReference>
<feature type="transmembrane region" description="Helical" evidence="3">
    <location>
        <begin position="186"/>
        <end position="207"/>
    </location>
</feature>
<dbReference type="AlphaFoldDB" id="A0A495VPN7"/>
<evidence type="ECO:0000313" key="5">
    <source>
        <dbReference type="EMBL" id="RKT51232.1"/>
    </source>
</evidence>
<dbReference type="GO" id="GO:0052621">
    <property type="term" value="F:diguanylate cyclase activity"/>
    <property type="evidence" value="ECO:0007669"/>
    <property type="project" value="UniProtKB-EC"/>
</dbReference>
<feature type="transmembrane region" description="Helical" evidence="3">
    <location>
        <begin position="37"/>
        <end position="55"/>
    </location>
</feature>
<dbReference type="GO" id="GO:0005886">
    <property type="term" value="C:plasma membrane"/>
    <property type="evidence" value="ECO:0007669"/>
    <property type="project" value="TreeGrafter"/>
</dbReference>
<evidence type="ECO:0000256" key="1">
    <source>
        <dbReference type="ARBA" id="ARBA00012528"/>
    </source>
</evidence>
<dbReference type="EMBL" id="RBXP01000016">
    <property type="protein sequence ID" value="RKT51232.1"/>
    <property type="molecule type" value="Genomic_DNA"/>
</dbReference>
<dbReference type="FunFam" id="3.30.70.270:FF:000001">
    <property type="entry name" value="Diguanylate cyclase domain protein"/>
    <property type="match status" value="1"/>
</dbReference>
<dbReference type="NCBIfam" id="TIGR00254">
    <property type="entry name" value="GGDEF"/>
    <property type="match status" value="1"/>
</dbReference>
<dbReference type="SUPFAM" id="SSF55073">
    <property type="entry name" value="Nucleotide cyclase"/>
    <property type="match status" value="1"/>
</dbReference>
<dbReference type="InterPro" id="IPR043128">
    <property type="entry name" value="Rev_trsase/Diguanyl_cyclase"/>
</dbReference>
<comment type="caution">
    <text evidence="5">The sequence shown here is derived from an EMBL/GenBank/DDBJ whole genome shotgun (WGS) entry which is preliminary data.</text>
</comment>
<organism evidence="5 6">
    <name type="scientific">Azonexus fungiphilus</name>
    <dbReference type="NCBI Taxonomy" id="146940"/>
    <lineage>
        <taxon>Bacteria</taxon>
        <taxon>Pseudomonadati</taxon>
        <taxon>Pseudomonadota</taxon>
        <taxon>Betaproteobacteria</taxon>
        <taxon>Rhodocyclales</taxon>
        <taxon>Azonexaceae</taxon>
        <taxon>Azonexus</taxon>
    </lineage>
</organism>
<feature type="transmembrane region" description="Helical" evidence="3">
    <location>
        <begin position="116"/>
        <end position="136"/>
    </location>
</feature>
<evidence type="ECO:0000256" key="2">
    <source>
        <dbReference type="ARBA" id="ARBA00034247"/>
    </source>
</evidence>
<feature type="transmembrane region" description="Helical" evidence="3">
    <location>
        <begin position="61"/>
        <end position="80"/>
    </location>
</feature>
<dbReference type="InterPro" id="IPR050469">
    <property type="entry name" value="Diguanylate_Cyclase"/>
</dbReference>
<gene>
    <name evidence="5" type="ORF">DFR40_2445</name>
</gene>
<comment type="catalytic activity">
    <reaction evidence="2">
        <text>2 GTP = 3',3'-c-di-GMP + 2 diphosphate</text>
        <dbReference type="Rhea" id="RHEA:24898"/>
        <dbReference type="ChEBI" id="CHEBI:33019"/>
        <dbReference type="ChEBI" id="CHEBI:37565"/>
        <dbReference type="ChEBI" id="CHEBI:58805"/>
        <dbReference type="EC" id="2.7.7.65"/>
    </reaction>
</comment>
<evidence type="ECO:0000313" key="6">
    <source>
        <dbReference type="Proteomes" id="UP000270626"/>
    </source>
</evidence>
<feature type="domain" description="GGDEF" evidence="4">
    <location>
        <begin position="249"/>
        <end position="383"/>
    </location>
</feature>
<dbReference type="Proteomes" id="UP000270626">
    <property type="component" value="Unassembled WGS sequence"/>
</dbReference>
<sequence length="386" mass="41119">MIFNTPTIFASVALVALIMAFCLILAGQEHKRDGMRAGGAGLLAHALAYCCYTLYGEAPLWLTYGVGNTLLALALACYAASLLRIHGQPVPWSRIFALPLLMAAALALLIETREPRMFAACLVLILQCLLLMVWTWRHARHPGSRAHLLLLLGGGISLIGLLLRVVAIATGAAADLPYNVSNLRQTVSVSIGTVTVIMFSLGLVLMAKERTEAALREMALRDPLTGIANRRAILAACERELERARRAGTPLAIALLDIDHFKRINDSHGHLAGDAVLRQAAALLRQRLRLSDEVGRYGGEEFLVLLPDTGRDGALTVVDGLRAAVAGQPAQFAELVLPYRFSVGLWCGVPGAGDSSDRLIGHADTALYQAKAGGRDGVCLAGPAAA</sequence>
<proteinExistence type="predicted"/>